<dbReference type="RefSeq" id="WP_286336584.1">
    <property type="nucleotide sequence ID" value="NZ_AP027370.1"/>
</dbReference>
<keyword evidence="1" id="KW-1133">Transmembrane helix</keyword>
<proteinExistence type="predicted"/>
<feature type="transmembrane region" description="Helical" evidence="1">
    <location>
        <begin position="6"/>
        <end position="27"/>
    </location>
</feature>
<sequence length="132" mass="15093">MQKFFYLEGGYLILAAVVLLVTLFVTTRPFMGKNAKKKGLMAVSAILAVMIGGHYWVTMDRMEKVKQAFENGDEIICESRLIRKGAQSIILKKTLGWRIEGDYFVSDAYSRPFFMARCIIYKKAQNNILKKP</sequence>
<keyword evidence="1" id="KW-0472">Membrane</keyword>
<dbReference type="EMBL" id="AP027370">
    <property type="protein sequence ID" value="BDY13638.1"/>
    <property type="molecule type" value="Genomic_DNA"/>
</dbReference>
<evidence type="ECO:0000313" key="2">
    <source>
        <dbReference type="EMBL" id="BDY13638.1"/>
    </source>
</evidence>
<reference evidence="2 3" key="1">
    <citation type="submission" date="2023-03" db="EMBL/GenBank/DDBJ databases">
        <title>Description of Hydrogenimonas sp. ISO32.</title>
        <authorList>
            <person name="Mino S."/>
            <person name="Fukazawa S."/>
            <person name="Sawabe T."/>
        </authorList>
    </citation>
    <scope>NUCLEOTIDE SEQUENCE [LARGE SCALE GENOMIC DNA]</scope>
    <source>
        <strain evidence="2 3">ISO32</strain>
    </source>
</reference>
<evidence type="ECO:0000313" key="3">
    <source>
        <dbReference type="Proteomes" id="UP001321445"/>
    </source>
</evidence>
<name>A0ABN6WX21_9BACT</name>
<dbReference type="Proteomes" id="UP001321445">
    <property type="component" value="Chromosome"/>
</dbReference>
<feature type="transmembrane region" description="Helical" evidence="1">
    <location>
        <begin position="39"/>
        <end position="57"/>
    </location>
</feature>
<protein>
    <submittedName>
        <fullName evidence="2">Uncharacterized protein</fullName>
    </submittedName>
</protein>
<organism evidence="2 3">
    <name type="scientific">Hydrogenimonas cancrithermarum</name>
    <dbReference type="NCBI Taxonomy" id="2993563"/>
    <lineage>
        <taxon>Bacteria</taxon>
        <taxon>Pseudomonadati</taxon>
        <taxon>Campylobacterota</taxon>
        <taxon>Epsilonproteobacteria</taxon>
        <taxon>Campylobacterales</taxon>
        <taxon>Hydrogenimonadaceae</taxon>
        <taxon>Hydrogenimonas</taxon>
    </lineage>
</organism>
<evidence type="ECO:0000256" key="1">
    <source>
        <dbReference type="SAM" id="Phobius"/>
    </source>
</evidence>
<keyword evidence="1" id="KW-0812">Transmembrane</keyword>
<keyword evidence="3" id="KW-1185">Reference proteome</keyword>
<gene>
    <name evidence="2" type="ORF">HCR_19500</name>
</gene>
<accession>A0ABN6WX21</accession>